<dbReference type="PANTHER" id="PTHR43018">
    <property type="entry name" value="PHOSPHO-2-DEHYDRO-3-DEOXYHEPTONATE ALDOLASE"/>
    <property type="match status" value="1"/>
</dbReference>
<dbReference type="InterPro" id="IPR006218">
    <property type="entry name" value="DAHP1/KDSA"/>
</dbReference>
<sequence length="333" mass="35565">MIAIIQKDTQEPALRQLAVRLMNQGVRIGRTPGRDSDVLTLVGDTWRLDPEGLAALPYVLDVRRITPPYRLAGRAAHPDNTVVEVGDARIGAEFCLIAGPCAVESQVQMAGVARRVKAAGAQLLRGGVFKPRTSPYSFQGLGQPGISMLTEAGHEAGLPVVSEITDPRQLEDLDQVDILQVGARNMQNFALLQALGQVRKPVLLKRGMSATVTELLQAAEYILAGGNRQVILCERGIRTFETDSRATLDIAAIPVLKKLTHLPVIVDPSHAAGRAELVAPLALAAVAAGADGLMVEVHDRPACALSDGAQALSCDQFDRLAGQVRELLPHACR</sequence>
<dbReference type="SUPFAM" id="SSF51569">
    <property type="entry name" value="Aldolase"/>
    <property type="match status" value="1"/>
</dbReference>
<organism evidence="4 5">
    <name type="scientific">Brotocaccenecus cirricatena</name>
    <dbReference type="NCBI Taxonomy" id="3064195"/>
    <lineage>
        <taxon>Bacteria</taxon>
        <taxon>Bacillati</taxon>
        <taxon>Bacillota</taxon>
        <taxon>Clostridia</taxon>
        <taxon>Eubacteriales</taxon>
        <taxon>Oscillospiraceae</taxon>
        <taxon>Brotocaccenecus</taxon>
    </lineage>
</organism>
<keyword evidence="5" id="KW-1185">Reference proteome</keyword>
<dbReference type="AlphaFoldDB" id="A0AAE3DDZ9"/>
<accession>A0AAE3DDZ9</accession>
<evidence type="ECO:0000313" key="4">
    <source>
        <dbReference type="EMBL" id="MCC2128975.1"/>
    </source>
</evidence>
<dbReference type="InterPro" id="IPR041071">
    <property type="entry name" value="DAHP_snth_FXD"/>
</dbReference>
<dbReference type="Pfam" id="PF00793">
    <property type="entry name" value="DAHP_synth_1"/>
    <property type="match status" value="1"/>
</dbReference>
<protein>
    <submittedName>
        <fullName evidence="4">3-deoxy-7-phosphoheptulonate synthase</fullName>
        <ecNumber evidence="4">2.5.1.54</ecNumber>
    </submittedName>
</protein>
<keyword evidence="1 4" id="KW-0808">Transferase</keyword>
<feature type="domain" description="DAHP synthase ferredoxin-like" evidence="3">
    <location>
        <begin position="1"/>
        <end position="66"/>
    </location>
</feature>
<dbReference type="GO" id="GO:0016832">
    <property type="term" value="F:aldehyde-lyase activity"/>
    <property type="evidence" value="ECO:0007669"/>
    <property type="project" value="InterPro"/>
</dbReference>
<dbReference type="Gene3D" id="3.30.70.1140">
    <property type="entry name" value="Phospho-2-dehydro-3-deoxyheptonate aldolase, domain 1"/>
    <property type="match status" value="1"/>
</dbReference>
<evidence type="ECO:0000313" key="5">
    <source>
        <dbReference type="Proteomes" id="UP001199319"/>
    </source>
</evidence>
<dbReference type="EMBL" id="JAJEPW010000011">
    <property type="protein sequence ID" value="MCC2128975.1"/>
    <property type="molecule type" value="Genomic_DNA"/>
</dbReference>
<proteinExistence type="predicted"/>
<dbReference type="InterPro" id="IPR013785">
    <property type="entry name" value="Aldolase_TIM"/>
</dbReference>
<comment type="caution">
    <text evidence="4">The sequence shown here is derived from an EMBL/GenBank/DDBJ whole genome shotgun (WGS) entry which is preliminary data.</text>
</comment>
<dbReference type="EC" id="2.5.1.54" evidence="4"/>
<dbReference type="PANTHER" id="PTHR43018:SF1">
    <property type="entry name" value="PROTEIN AROA(G)"/>
    <property type="match status" value="1"/>
</dbReference>
<dbReference type="GO" id="GO:0009073">
    <property type="term" value="P:aromatic amino acid family biosynthetic process"/>
    <property type="evidence" value="ECO:0007669"/>
    <property type="project" value="InterPro"/>
</dbReference>
<dbReference type="NCBIfam" id="NF009239">
    <property type="entry name" value="PRK12595.1"/>
    <property type="match status" value="1"/>
</dbReference>
<reference evidence="4" key="1">
    <citation type="submission" date="2021-10" db="EMBL/GenBank/DDBJ databases">
        <title>Anaerobic single-cell dispensing facilitates the cultivation of human gut bacteria.</title>
        <authorList>
            <person name="Afrizal A."/>
        </authorList>
    </citation>
    <scope>NUCLEOTIDE SEQUENCE</scope>
    <source>
        <strain evidence="4">CLA-AA-H272</strain>
    </source>
</reference>
<dbReference type="NCBIfam" id="NF006421">
    <property type="entry name" value="PRK08673.1"/>
    <property type="match status" value="1"/>
</dbReference>
<evidence type="ECO:0000259" key="2">
    <source>
        <dbReference type="Pfam" id="PF00793"/>
    </source>
</evidence>
<feature type="domain" description="DAHP synthetase I/KDSA" evidence="2">
    <location>
        <begin position="91"/>
        <end position="327"/>
    </location>
</feature>
<dbReference type="RefSeq" id="WP_302928278.1">
    <property type="nucleotide sequence ID" value="NZ_JAJEPW010000011.1"/>
</dbReference>
<dbReference type="Proteomes" id="UP001199319">
    <property type="component" value="Unassembled WGS sequence"/>
</dbReference>
<dbReference type="InterPro" id="IPR052899">
    <property type="entry name" value="Class-I_DAHP_synthase"/>
</dbReference>
<evidence type="ECO:0000256" key="1">
    <source>
        <dbReference type="ARBA" id="ARBA00022679"/>
    </source>
</evidence>
<dbReference type="InterPro" id="IPR006268">
    <property type="entry name" value="DAHP_syn_2"/>
</dbReference>
<name>A0AAE3DDZ9_9FIRM</name>
<dbReference type="NCBIfam" id="TIGR01361">
    <property type="entry name" value="DAHP_synth_Bsub"/>
    <property type="match status" value="1"/>
</dbReference>
<evidence type="ECO:0000259" key="3">
    <source>
        <dbReference type="Pfam" id="PF18152"/>
    </source>
</evidence>
<dbReference type="GO" id="GO:0003849">
    <property type="term" value="F:3-deoxy-7-phosphoheptulonate synthase activity"/>
    <property type="evidence" value="ECO:0007669"/>
    <property type="project" value="UniProtKB-EC"/>
</dbReference>
<dbReference type="Pfam" id="PF18152">
    <property type="entry name" value="DAHP_snth_FXD"/>
    <property type="match status" value="1"/>
</dbReference>
<dbReference type="Gene3D" id="3.20.20.70">
    <property type="entry name" value="Aldolase class I"/>
    <property type="match status" value="1"/>
</dbReference>
<gene>
    <name evidence="4" type="primary">aroF</name>
    <name evidence="4" type="ORF">LKD37_05490</name>
</gene>